<evidence type="ECO:0000313" key="5">
    <source>
        <dbReference type="Proteomes" id="UP000295361"/>
    </source>
</evidence>
<dbReference type="EMBL" id="SNXS01000001">
    <property type="protein sequence ID" value="TDP74101.1"/>
    <property type="molecule type" value="Genomic_DNA"/>
</dbReference>
<reference evidence="4 5" key="1">
    <citation type="submission" date="2019-03" db="EMBL/GenBank/DDBJ databases">
        <title>Genomic Encyclopedia of Type Strains, Phase IV (KMG-IV): sequencing the most valuable type-strain genomes for metagenomic binning, comparative biology and taxonomic classification.</title>
        <authorList>
            <person name="Goeker M."/>
        </authorList>
    </citation>
    <scope>NUCLEOTIDE SEQUENCE [LARGE SCALE GENOMIC DNA]</scope>
    <source>
        <strain evidence="4 5">DSM 16998</strain>
    </source>
</reference>
<dbReference type="SUPFAM" id="SSF53850">
    <property type="entry name" value="Periplasmic binding protein-like II"/>
    <property type="match status" value="1"/>
</dbReference>
<accession>A0A4R6QS09</accession>
<sequence>MLRLLLQSLLLCVPALVMAETRPVTIAFDDAYPPYCYVESGRSMGAYILLMRRAAQALPGWEVKLLPLPWARAVQEAELGKVDAFMPPYRGVGRSWVGLYAGPVNREEIVLSCRPSTQLGPASHWPQDFVGKRIGVMRGSLLSQALVDAFKQGQVLRREFRLTRDALTALASDQIDCYANDKLSIELAHAQALGDSLWASRVPAQLEPPFVLSVQPAYIGFSQQSLLNRPELAEFARALDAQLAQMRASGELARLMAQLAARADD</sequence>
<dbReference type="OrthoDB" id="8583266at2"/>
<name>A0A4R6QS09_9BURK</name>
<evidence type="ECO:0000313" key="4">
    <source>
        <dbReference type="EMBL" id="TDP74101.1"/>
    </source>
</evidence>
<dbReference type="Pfam" id="PF00497">
    <property type="entry name" value="SBP_bac_3"/>
    <property type="match status" value="1"/>
</dbReference>
<feature type="domain" description="Solute-binding protein family 3/N-terminal" evidence="3">
    <location>
        <begin position="24"/>
        <end position="257"/>
    </location>
</feature>
<dbReference type="Proteomes" id="UP000295361">
    <property type="component" value="Unassembled WGS sequence"/>
</dbReference>
<dbReference type="Gene3D" id="3.40.190.10">
    <property type="entry name" value="Periplasmic binding protein-like II"/>
    <property type="match status" value="2"/>
</dbReference>
<keyword evidence="1 2" id="KW-0732">Signal</keyword>
<dbReference type="PANTHER" id="PTHR35936">
    <property type="entry name" value="MEMBRANE-BOUND LYTIC MUREIN TRANSGLYCOSYLASE F"/>
    <property type="match status" value="1"/>
</dbReference>
<gene>
    <name evidence="4" type="ORF">DES47_101151</name>
</gene>
<dbReference type="PANTHER" id="PTHR35936:SF25">
    <property type="entry name" value="ABC TRANSPORTER SUBSTRATE-BINDING PROTEIN"/>
    <property type="match status" value="1"/>
</dbReference>
<evidence type="ECO:0000256" key="1">
    <source>
        <dbReference type="ARBA" id="ARBA00022729"/>
    </source>
</evidence>
<dbReference type="InterPro" id="IPR001638">
    <property type="entry name" value="Solute-binding_3/MltF_N"/>
</dbReference>
<dbReference type="AlphaFoldDB" id="A0A4R6QS09"/>
<feature type="signal peptide" evidence="2">
    <location>
        <begin position="1"/>
        <end position="19"/>
    </location>
</feature>
<keyword evidence="5" id="KW-1185">Reference proteome</keyword>
<comment type="caution">
    <text evidence="4">The sequence shown here is derived from an EMBL/GenBank/DDBJ whole genome shotgun (WGS) entry which is preliminary data.</text>
</comment>
<dbReference type="InParanoid" id="A0A4R6QS09"/>
<protein>
    <submittedName>
        <fullName evidence="4">Amino acid ABC transporter substrate-binding protein (PAAT family)</fullName>
    </submittedName>
</protein>
<proteinExistence type="predicted"/>
<feature type="chain" id="PRO_5021014570" evidence="2">
    <location>
        <begin position="20"/>
        <end position="265"/>
    </location>
</feature>
<evidence type="ECO:0000256" key="2">
    <source>
        <dbReference type="SAM" id="SignalP"/>
    </source>
</evidence>
<dbReference type="RefSeq" id="WP_133698759.1">
    <property type="nucleotide sequence ID" value="NZ_SNXS01000001.1"/>
</dbReference>
<evidence type="ECO:0000259" key="3">
    <source>
        <dbReference type="Pfam" id="PF00497"/>
    </source>
</evidence>
<organism evidence="4 5">
    <name type="scientific">Roseateles toxinivorans</name>
    <dbReference type="NCBI Taxonomy" id="270368"/>
    <lineage>
        <taxon>Bacteria</taxon>
        <taxon>Pseudomonadati</taxon>
        <taxon>Pseudomonadota</taxon>
        <taxon>Betaproteobacteria</taxon>
        <taxon>Burkholderiales</taxon>
        <taxon>Sphaerotilaceae</taxon>
        <taxon>Roseateles</taxon>
    </lineage>
</organism>